<feature type="compositionally biased region" description="Basic residues" evidence="1">
    <location>
        <begin position="175"/>
        <end position="184"/>
    </location>
</feature>
<keyword evidence="3" id="KW-1185">Reference proteome</keyword>
<feature type="compositionally biased region" description="Acidic residues" evidence="1">
    <location>
        <begin position="75"/>
        <end position="85"/>
    </location>
</feature>
<reference evidence="2" key="1">
    <citation type="journal article" date="2020" name="Nat. Commun.">
        <title>Large-scale genome sequencing of mycorrhizal fungi provides insights into the early evolution of symbiotic traits.</title>
        <authorList>
            <person name="Miyauchi S."/>
            <person name="Kiss E."/>
            <person name="Kuo A."/>
            <person name="Drula E."/>
            <person name="Kohler A."/>
            <person name="Sanchez-Garcia M."/>
            <person name="Morin E."/>
            <person name="Andreopoulos B."/>
            <person name="Barry K.W."/>
            <person name="Bonito G."/>
            <person name="Buee M."/>
            <person name="Carver A."/>
            <person name="Chen C."/>
            <person name="Cichocki N."/>
            <person name="Clum A."/>
            <person name="Culley D."/>
            <person name="Crous P.W."/>
            <person name="Fauchery L."/>
            <person name="Girlanda M."/>
            <person name="Hayes R.D."/>
            <person name="Keri Z."/>
            <person name="LaButti K."/>
            <person name="Lipzen A."/>
            <person name="Lombard V."/>
            <person name="Magnuson J."/>
            <person name="Maillard F."/>
            <person name="Murat C."/>
            <person name="Nolan M."/>
            <person name="Ohm R.A."/>
            <person name="Pangilinan J."/>
            <person name="Pereira M.F."/>
            <person name="Perotto S."/>
            <person name="Peter M."/>
            <person name="Pfister S."/>
            <person name="Riley R."/>
            <person name="Sitrit Y."/>
            <person name="Stielow J.B."/>
            <person name="Szollosi G."/>
            <person name="Zifcakova L."/>
            <person name="Stursova M."/>
            <person name="Spatafora J.W."/>
            <person name="Tedersoo L."/>
            <person name="Vaario L.M."/>
            <person name="Yamada A."/>
            <person name="Yan M."/>
            <person name="Wang P."/>
            <person name="Xu J."/>
            <person name="Bruns T."/>
            <person name="Baldrian P."/>
            <person name="Vilgalys R."/>
            <person name="Dunand C."/>
            <person name="Henrissat B."/>
            <person name="Grigoriev I.V."/>
            <person name="Hibbett D."/>
            <person name="Nagy L.G."/>
            <person name="Martin F.M."/>
        </authorList>
    </citation>
    <scope>NUCLEOTIDE SEQUENCE</scope>
    <source>
        <strain evidence="2">UH-Tt-Lm1</strain>
    </source>
</reference>
<feature type="compositionally biased region" description="Polar residues" evidence="1">
    <location>
        <begin position="41"/>
        <end position="54"/>
    </location>
</feature>
<feature type="region of interest" description="Disordered" evidence="1">
    <location>
        <begin position="326"/>
        <end position="359"/>
    </location>
</feature>
<feature type="compositionally biased region" description="Polar residues" evidence="1">
    <location>
        <begin position="187"/>
        <end position="204"/>
    </location>
</feature>
<gene>
    <name evidence="2" type="ORF">BJ322DRAFT_42880</name>
</gene>
<name>A0A9P6HR60_9AGAM</name>
<accession>A0A9P6HR60</accession>
<evidence type="ECO:0000313" key="3">
    <source>
        <dbReference type="Proteomes" id="UP000736335"/>
    </source>
</evidence>
<feature type="compositionally biased region" description="Basic and acidic residues" evidence="1">
    <location>
        <begin position="261"/>
        <end position="288"/>
    </location>
</feature>
<feature type="compositionally biased region" description="Basic and acidic residues" evidence="1">
    <location>
        <begin position="142"/>
        <end position="154"/>
    </location>
</feature>
<comment type="caution">
    <text evidence="2">The sequence shown here is derived from an EMBL/GenBank/DDBJ whole genome shotgun (WGS) entry which is preliminary data.</text>
</comment>
<sequence length="359" mass="39747">MTRSKSPVFVEDDFDVDVEDEGSKFSISPSDTEMEREPDSRNPQPTLNRSQSRQKPLPKTVKGKVSKKARRAVISDDEDDGDDDSMPWRSDTAEDDPPSSPPQTRVISSSSRTRKGKLRADLEDMDSLGEDRPPVIGTKRPRPLDSEPAIDSKPHSPPTGPGVTAGGESKELAPKKKLPPIKKIKLSDSSASSPMPTYKTTPNQAKIERSKLTTDSAGLPPPPSSLPRKPAATAGNADLDLSNADVYKQLFSTGNAPPKSGYKEKEERMRELHRMRDEARAKRQREAGKSFNLAAQHDKIEAFTSRLEARRSPALWPNTLAAKFKSDMQEKMRAEQKAKQPPQPQHIPLADRKTNWTTV</sequence>
<organism evidence="2 3">
    <name type="scientific">Thelephora terrestris</name>
    <dbReference type="NCBI Taxonomy" id="56493"/>
    <lineage>
        <taxon>Eukaryota</taxon>
        <taxon>Fungi</taxon>
        <taxon>Dikarya</taxon>
        <taxon>Basidiomycota</taxon>
        <taxon>Agaricomycotina</taxon>
        <taxon>Agaricomycetes</taxon>
        <taxon>Thelephorales</taxon>
        <taxon>Thelephoraceae</taxon>
        <taxon>Thelephora</taxon>
    </lineage>
</organism>
<feature type="compositionally biased region" description="Basic residues" evidence="1">
    <location>
        <begin position="61"/>
        <end position="71"/>
    </location>
</feature>
<feature type="region of interest" description="Disordered" evidence="1">
    <location>
        <begin position="251"/>
        <end position="290"/>
    </location>
</feature>
<feature type="compositionally biased region" description="Acidic residues" evidence="1">
    <location>
        <begin position="10"/>
        <end position="20"/>
    </location>
</feature>
<proteinExistence type="predicted"/>
<evidence type="ECO:0000256" key="1">
    <source>
        <dbReference type="SAM" id="MobiDB-lite"/>
    </source>
</evidence>
<reference evidence="2" key="2">
    <citation type="submission" date="2020-11" db="EMBL/GenBank/DDBJ databases">
        <authorList>
            <consortium name="DOE Joint Genome Institute"/>
            <person name="Kuo A."/>
            <person name="Miyauchi S."/>
            <person name="Kiss E."/>
            <person name="Drula E."/>
            <person name="Kohler A."/>
            <person name="Sanchez-Garcia M."/>
            <person name="Andreopoulos B."/>
            <person name="Barry K.W."/>
            <person name="Bonito G."/>
            <person name="Buee M."/>
            <person name="Carver A."/>
            <person name="Chen C."/>
            <person name="Cichocki N."/>
            <person name="Clum A."/>
            <person name="Culley D."/>
            <person name="Crous P.W."/>
            <person name="Fauchery L."/>
            <person name="Girlanda M."/>
            <person name="Hayes R."/>
            <person name="Keri Z."/>
            <person name="Labutti K."/>
            <person name="Lipzen A."/>
            <person name="Lombard V."/>
            <person name="Magnuson J."/>
            <person name="Maillard F."/>
            <person name="Morin E."/>
            <person name="Murat C."/>
            <person name="Nolan M."/>
            <person name="Ohm R."/>
            <person name="Pangilinan J."/>
            <person name="Pereira M."/>
            <person name="Perotto S."/>
            <person name="Peter M."/>
            <person name="Riley R."/>
            <person name="Sitrit Y."/>
            <person name="Stielow B."/>
            <person name="Szollosi G."/>
            <person name="Zifcakova L."/>
            <person name="Stursova M."/>
            <person name="Spatafora J.W."/>
            <person name="Tedersoo L."/>
            <person name="Vaario L.-M."/>
            <person name="Yamada A."/>
            <person name="Yan M."/>
            <person name="Wang P."/>
            <person name="Xu J."/>
            <person name="Bruns T."/>
            <person name="Baldrian P."/>
            <person name="Vilgalys R."/>
            <person name="Henrissat B."/>
            <person name="Grigoriev I.V."/>
            <person name="Hibbett D."/>
            <person name="Nagy L.G."/>
            <person name="Martin F.M."/>
        </authorList>
    </citation>
    <scope>NUCLEOTIDE SEQUENCE</scope>
    <source>
        <strain evidence="2">UH-Tt-Lm1</strain>
    </source>
</reference>
<feature type="compositionally biased region" description="Basic and acidic residues" evidence="1">
    <location>
        <begin position="326"/>
        <end position="338"/>
    </location>
</feature>
<evidence type="ECO:0000313" key="2">
    <source>
        <dbReference type="EMBL" id="KAF9792402.1"/>
    </source>
</evidence>
<dbReference type="Proteomes" id="UP000736335">
    <property type="component" value="Unassembled WGS sequence"/>
</dbReference>
<dbReference type="OrthoDB" id="3362703at2759"/>
<protein>
    <submittedName>
        <fullName evidence="2">Uncharacterized protein</fullName>
    </submittedName>
</protein>
<dbReference type="EMBL" id="WIUZ02000001">
    <property type="protein sequence ID" value="KAF9792402.1"/>
    <property type="molecule type" value="Genomic_DNA"/>
</dbReference>
<feature type="compositionally biased region" description="Basic and acidic residues" evidence="1">
    <location>
        <begin position="349"/>
        <end position="359"/>
    </location>
</feature>
<feature type="compositionally biased region" description="Polar residues" evidence="1">
    <location>
        <begin position="102"/>
        <end position="111"/>
    </location>
</feature>
<dbReference type="AlphaFoldDB" id="A0A9P6HR60"/>
<feature type="region of interest" description="Disordered" evidence="1">
    <location>
        <begin position="1"/>
        <end position="239"/>
    </location>
</feature>